<dbReference type="Proteomes" id="UP000693981">
    <property type="component" value="Unassembled WGS sequence"/>
</dbReference>
<proteinExistence type="predicted"/>
<keyword evidence="2" id="KW-1185">Reference proteome</keyword>
<organism evidence="1 2">
    <name type="scientific">Phytophthora boehmeriae</name>
    <dbReference type="NCBI Taxonomy" id="109152"/>
    <lineage>
        <taxon>Eukaryota</taxon>
        <taxon>Sar</taxon>
        <taxon>Stramenopiles</taxon>
        <taxon>Oomycota</taxon>
        <taxon>Peronosporomycetes</taxon>
        <taxon>Peronosporales</taxon>
        <taxon>Peronosporaceae</taxon>
        <taxon>Phytophthora</taxon>
    </lineage>
</organism>
<sequence length="733" mass="82853">MDRIEFSPLQCTENYIDTWTNLLKVTLSIQSEDQLLKTREALALLSAVARVDQDAWKFLLLQYCGVTLEEVGNSSFERQVPAEFILFMDLEGQNSSRENRLDLVKLCGVHQREHPRQNYLTALHRIAALNKDFASVGRRVDIKVPVRVHTSSCQDTSLTNVIAAVKEIQRQEKVIREEWSRFADKDILLPGTIRCTLVLEPMVLDFLCCMIAPEMAQTVENLAVNNVWASQTTLRLQTESSLEKNQHEFKRVFGQLLLNLFDSSVRSREIINAGCPFNDDMDAHEPNPRQFGKVLINCDVRLESVDMPALFSALAVCQTTKEVTIRIDAKFYNEETGIQFWKWVAYAFFSVRAHSSVESLTLTEMNLVSRVEADAFSAMLTSDHPEEDLFGSPRGEIASRDATLKGGAPIRWSINAQGQVIESAKAMSFESPIQFVRTFSDCGKGKWVNVLVPGLGRCQVQRDDLVFDQASEVESRPHGVSSFTIRFHGFLMFGEDCLELVLAAVASSLKHVKIVCPTDRLDVSSVVENCPYLESMELWRGHINVWYDFKDFHAINQAPTALNVDGWQVDTLASDLCLTDSPSTKSVRRLLVRRLSPSEFGIVYYDSNLQAEIEAILLMLDVNKSLERLDIHLSTPYHRYLSAFKEHHLEPVDQTVKLPNAAKIAFLSVISSEKSVMEAKRPKYEEMGAGHPICELDQSVLSRIFELAHAPVLREVYVELIQDGYPEGMFDEG</sequence>
<comment type="caution">
    <text evidence="1">The sequence shown here is derived from an EMBL/GenBank/DDBJ whole genome shotgun (WGS) entry which is preliminary data.</text>
</comment>
<dbReference type="OrthoDB" id="129194at2759"/>
<evidence type="ECO:0000313" key="1">
    <source>
        <dbReference type="EMBL" id="KAG7390465.1"/>
    </source>
</evidence>
<accession>A0A8T1WAZ1</accession>
<gene>
    <name evidence="1" type="ORF">PHYBOEH_007035</name>
</gene>
<name>A0A8T1WAZ1_9STRA</name>
<protein>
    <submittedName>
        <fullName evidence="1">Uncharacterized protein</fullName>
    </submittedName>
</protein>
<dbReference type="EMBL" id="JAGDFL010000382">
    <property type="protein sequence ID" value="KAG7390465.1"/>
    <property type="molecule type" value="Genomic_DNA"/>
</dbReference>
<evidence type="ECO:0000313" key="2">
    <source>
        <dbReference type="Proteomes" id="UP000693981"/>
    </source>
</evidence>
<reference evidence="1" key="1">
    <citation type="submission" date="2021-02" db="EMBL/GenBank/DDBJ databases">
        <authorList>
            <person name="Palmer J.M."/>
        </authorList>
    </citation>
    <scope>NUCLEOTIDE SEQUENCE</scope>
    <source>
        <strain evidence="1">SCRP23</strain>
    </source>
</reference>
<dbReference type="AlphaFoldDB" id="A0A8T1WAZ1"/>